<accession>A0A8S1WK75</accession>
<sequence length="89" mass="10610">MLKRLKTLLRIGTQTYLCEIKQRNLEFCDPNFTIHFNMQQITCMRNPIKWRSGSLTCDKIKGNLNNLCQNMLQQLRNFINFLSIKKMIV</sequence>
<evidence type="ECO:0000313" key="1">
    <source>
        <dbReference type="EMBL" id="CAD8186176.1"/>
    </source>
</evidence>
<name>A0A8S1WK75_PAROT</name>
<proteinExistence type="predicted"/>
<reference evidence="1" key="1">
    <citation type="submission" date="2021-01" db="EMBL/GenBank/DDBJ databases">
        <authorList>
            <consortium name="Genoscope - CEA"/>
            <person name="William W."/>
        </authorList>
    </citation>
    <scope>NUCLEOTIDE SEQUENCE</scope>
</reference>
<protein>
    <submittedName>
        <fullName evidence="1">Uncharacterized protein</fullName>
    </submittedName>
</protein>
<gene>
    <name evidence="1" type="ORF">POCTA_138.1.T0870136</name>
</gene>
<evidence type="ECO:0000313" key="2">
    <source>
        <dbReference type="Proteomes" id="UP000683925"/>
    </source>
</evidence>
<dbReference type="AlphaFoldDB" id="A0A8S1WK75"/>
<dbReference type="EMBL" id="CAJJDP010000086">
    <property type="protein sequence ID" value="CAD8186176.1"/>
    <property type="molecule type" value="Genomic_DNA"/>
</dbReference>
<keyword evidence="2" id="KW-1185">Reference proteome</keyword>
<dbReference type="Proteomes" id="UP000683925">
    <property type="component" value="Unassembled WGS sequence"/>
</dbReference>
<organism evidence="1 2">
    <name type="scientific">Paramecium octaurelia</name>
    <dbReference type="NCBI Taxonomy" id="43137"/>
    <lineage>
        <taxon>Eukaryota</taxon>
        <taxon>Sar</taxon>
        <taxon>Alveolata</taxon>
        <taxon>Ciliophora</taxon>
        <taxon>Intramacronucleata</taxon>
        <taxon>Oligohymenophorea</taxon>
        <taxon>Peniculida</taxon>
        <taxon>Parameciidae</taxon>
        <taxon>Paramecium</taxon>
    </lineage>
</organism>
<comment type="caution">
    <text evidence="1">The sequence shown here is derived from an EMBL/GenBank/DDBJ whole genome shotgun (WGS) entry which is preliminary data.</text>
</comment>